<feature type="compositionally biased region" description="Low complexity" evidence="1">
    <location>
        <begin position="269"/>
        <end position="283"/>
    </location>
</feature>
<feature type="compositionally biased region" description="Polar residues" evidence="1">
    <location>
        <begin position="22"/>
        <end position="44"/>
    </location>
</feature>
<dbReference type="GeneID" id="111127193"/>
<name>A0A8B8DIK8_CRAVI</name>
<protein>
    <submittedName>
        <fullName evidence="3 4">Uncharacterized protein LOC111127193</fullName>
    </submittedName>
</protein>
<accession>A0A8B8DIK8</accession>
<sequence>MAASDVCQVHNGHVIGQHGISRPNSNRFGLSFNGTRPKTDQPSVTPRDAGEFTDQESLVSTERSKLLQRPKTSRPLTRRTNRTFIKDENGQNASFFLAKNTNESHSKKAPAVINGYHGYRPGYDFQSFSGIIRDDEDYYLDMDPIEYFYSPVFDLYPYGYLLNNKPSPGKHGPGPPNSRPLPVNGSLTNKVHFDDSVSKHASVKDSIETSTDQIISDFTLKANPYPPKSRLPVPVANPTFKKTQVKYGSVSPVRTIEYRRDLFEPKQKSSPFGPSVNSSSSLSNDRQAEQTKAAIKCRDTLSNSKISYPGAKRKQNDTAMKPNSTKSKLDALDRDPVERRSHVADGDFHHRPLKDDPEHRMKSREKCSNNRLAEYSQNRAIHNVTKRPTTELPTIKPSSHGKQSLKYLGNREKSHKSNDKWTSTGRVTANSSLLAKQNLTGISNLPQSHFNPKPPEISNQNKSREQFAGRRPLSEDVSNIMKDNLSSLDSKEGMPFTSPVLVKPKHPYLRTGKQLSLPKIRPQTERPPALEQKPLKSPARKLKPVLVKLDDMHF</sequence>
<feature type="region of interest" description="Disordered" evidence="1">
    <location>
        <begin position="167"/>
        <end position="189"/>
    </location>
</feature>
<feature type="region of interest" description="Disordered" evidence="1">
    <location>
        <begin position="264"/>
        <end position="375"/>
    </location>
</feature>
<dbReference type="RefSeq" id="XP_022327976.1">
    <property type="nucleotide sequence ID" value="XM_022472268.1"/>
</dbReference>
<evidence type="ECO:0000313" key="4">
    <source>
        <dbReference type="RefSeq" id="XP_022327975.1"/>
    </source>
</evidence>
<feature type="compositionally biased region" description="Basic and acidic residues" evidence="1">
    <location>
        <begin position="327"/>
        <end position="368"/>
    </location>
</feature>
<dbReference type="RefSeq" id="XP_022327978.1">
    <property type="nucleotide sequence ID" value="XM_022472270.1"/>
</dbReference>
<feature type="region of interest" description="Disordered" evidence="1">
    <location>
        <begin position="15"/>
        <end position="79"/>
    </location>
</feature>
<evidence type="ECO:0000313" key="5">
    <source>
        <dbReference type="RefSeq" id="XP_022327976.1"/>
    </source>
</evidence>
<evidence type="ECO:0000256" key="1">
    <source>
        <dbReference type="SAM" id="MobiDB-lite"/>
    </source>
</evidence>
<keyword evidence="2" id="KW-1185">Reference proteome</keyword>
<reference evidence="3 4" key="1">
    <citation type="submission" date="2025-04" db="UniProtKB">
        <authorList>
            <consortium name="RefSeq"/>
        </authorList>
    </citation>
    <scope>IDENTIFICATION</scope>
    <source>
        <tissue evidence="3 4">Whole sample</tissue>
    </source>
</reference>
<dbReference type="RefSeq" id="XP_022327977.1">
    <property type="nucleotide sequence ID" value="XM_022472269.1"/>
</dbReference>
<dbReference type="OrthoDB" id="6139603at2759"/>
<evidence type="ECO:0000313" key="2">
    <source>
        <dbReference type="Proteomes" id="UP000694844"/>
    </source>
</evidence>
<dbReference type="RefSeq" id="XP_022327974.1">
    <property type="nucleotide sequence ID" value="XM_022472266.1"/>
</dbReference>
<dbReference type="RefSeq" id="XP_022327975.1">
    <property type="nucleotide sequence ID" value="XM_022472267.1"/>
</dbReference>
<dbReference type="Proteomes" id="UP000694844">
    <property type="component" value="Chromosome 3"/>
</dbReference>
<gene>
    <name evidence="3 4 5 6 7" type="primary">LOC111127193</name>
</gene>
<organism evidence="2 6">
    <name type="scientific">Crassostrea virginica</name>
    <name type="common">Eastern oyster</name>
    <dbReference type="NCBI Taxonomy" id="6565"/>
    <lineage>
        <taxon>Eukaryota</taxon>
        <taxon>Metazoa</taxon>
        <taxon>Spiralia</taxon>
        <taxon>Lophotrochozoa</taxon>
        <taxon>Mollusca</taxon>
        <taxon>Bivalvia</taxon>
        <taxon>Autobranchia</taxon>
        <taxon>Pteriomorphia</taxon>
        <taxon>Ostreida</taxon>
        <taxon>Ostreoidea</taxon>
        <taxon>Ostreidae</taxon>
        <taxon>Crassostrea</taxon>
    </lineage>
</organism>
<feature type="compositionally biased region" description="Basic residues" evidence="1">
    <location>
        <begin position="66"/>
        <end position="79"/>
    </location>
</feature>
<evidence type="ECO:0000313" key="6">
    <source>
        <dbReference type="RefSeq" id="XP_022327977.1"/>
    </source>
</evidence>
<feature type="compositionally biased region" description="Polar residues" evidence="1">
    <location>
        <begin position="317"/>
        <end position="326"/>
    </location>
</feature>
<dbReference type="KEGG" id="cvn:111127193"/>
<dbReference type="AlphaFoldDB" id="A0A8B8DIK8"/>
<evidence type="ECO:0000313" key="3">
    <source>
        <dbReference type="RefSeq" id="XP_022327974.1"/>
    </source>
</evidence>
<feature type="region of interest" description="Disordered" evidence="1">
    <location>
        <begin position="444"/>
        <end position="472"/>
    </location>
</feature>
<proteinExistence type="predicted"/>
<feature type="region of interest" description="Disordered" evidence="1">
    <location>
        <begin position="509"/>
        <end position="542"/>
    </location>
</feature>
<evidence type="ECO:0000313" key="7">
    <source>
        <dbReference type="RefSeq" id="XP_022327978.1"/>
    </source>
</evidence>
<feature type="compositionally biased region" description="Basic and acidic residues" evidence="1">
    <location>
        <begin position="462"/>
        <end position="472"/>
    </location>
</feature>